<name>A0A8H4JY75_9HYPO</name>
<sequence>MDVENHLCSSCSLIDFDALFGQEIKCYELGTLATIAQRKSCPFCRFVVQVVDIVWARWKDEVWGSSLATSINVWVKTTLWAHYGENSKSILLSGPYNPYTSSQPHFRYRPSLGTDWEPDNRQRSSYGSPRYTLYELDRIQGSAGFKYFADDLGQDIRQVLSRRRIPSMVDRDLLKTWIHECQTNHPHCITAKGIRQAPLRSTGRFRVIDVETNTLFVPSQDITYIAVSYVWGGILQAKTDSERVEWIESLFDRAPSMKSTEAASPELDYRLRVENLPFTIQDSIKLTKLMGWRYIWIDLLCIRQNDMADKEALVKKMHLIYEEASFTIVAAGGQDANARLPGLFTPRHPEPISEIAFRSKAMVMAPARPTLPDLLTETVWASRGWTFQEDVLSRCCLYFTATEVFYSCRTNLPEYYLPRLGDYYGFYIGRYSEWRESYVLETKLLNTAYQHTSSWKDGWRRRGNASPSLRSRASVLGSNIPTDLNPDTDYIDWSEEGSSSVFDILQREAKNGKLFDEYAIFVAEYSKRHLSNTSDVVGAMMGILNKFNVVSVTSANIEAHGILGDHFEKGLLWVPLKETSLQRRAGFPSWSWAGWVGPVSYEIVHTVRFNTVEWTFRPPSPSVKMGALTMKSLLDIHIDTGHCMIAIVKRSKLPIMRSTYPPPGTMSNVGSPSLLRLYTYVARVSSITLETSFVVREHAVSMDVPMLLVRFRKDGEPTAVILDSRPVGTSAPLAEDCEKYRLAIIGMGQRNHMMDNGPDEYVVLLLEKVGESFERVGLATVPAERVELAPGLAEKTTTKGQSVLSKASSLFGRILSKEPEDEALIDPAPAWSLQWISLS</sequence>
<dbReference type="Pfam" id="PF06985">
    <property type="entry name" value="HET"/>
    <property type="match status" value="1"/>
</dbReference>
<feature type="domain" description="Heterokaryon incompatibility" evidence="1">
    <location>
        <begin position="224"/>
        <end position="389"/>
    </location>
</feature>
<protein>
    <submittedName>
        <fullName evidence="2">HET-domain-containing protein</fullName>
    </submittedName>
</protein>
<dbReference type="OrthoDB" id="5135333at2759"/>
<accession>A0A8H4JY75</accession>
<keyword evidence="3" id="KW-1185">Reference proteome</keyword>
<evidence type="ECO:0000313" key="2">
    <source>
        <dbReference type="EMBL" id="KAF4439759.1"/>
    </source>
</evidence>
<evidence type="ECO:0000259" key="1">
    <source>
        <dbReference type="Pfam" id="PF06985"/>
    </source>
</evidence>
<dbReference type="InterPro" id="IPR010730">
    <property type="entry name" value="HET"/>
</dbReference>
<gene>
    <name evidence="2" type="ORF">F53441_12504</name>
</gene>
<dbReference type="AlphaFoldDB" id="A0A8H4JY75"/>
<dbReference type="Proteomes" id="UP000605986">
    <property type="component" value="Unassembled WGS sequence"/>
</dbReference>
<comment type="caution">
    <text evidence="2">The sequence shown here is derived from an EMBL/GenBank/DDBJ whole genome shotgun (WGS) entry which is preliminary data.</text>
</comment>
<organism evidence="2 3">
    <name type="scientific">Fusarium austroafricanum</name>
    <dbReference type="NCBI Taxonomy" id="2364996"/>
    <lineage>
        <taxon>Eukaryota</taxon>
        <taxon>Fungi</taxon>
        <taxon>Dikarya</taxon>
        <taxon>Ascomycota</taxon>
        <taxon>Pezizomycotina</taxon>
        <taxon>Sordariomycetes</taxon>
        <taxon>Hypocreomycetidae</taxon>
        <taxon>Hypocreales</taxon>
        <taxon>Nectriaceae</taxon>
        <taxon>Fusarium</taxon>
        <taxon>Fusarium concolor species complex</taxon>
    </lineage>
</organism>
<dbReference type="PANTHER" id="PTHR33112">
    <property type="entry name" value="DOMAIN PROTEIN, PUTATIVE-RELATED"/>
    <property type="match status" value="1"/>
</dbReference>
<dbReference type="PANTHER" id="PTHR33112:SF12">
    <property type="entry name" value="HETEROKARYON INCOMPATIBILITY DOMAIN-CONTAINING PROTEIN"/>
    <property type="match status" value="1"/>
</dbReference>
<proteinExistence type="predicted"/>
<evidence type="ECO:0000313" key="3">
    <source>
        <dbReference type="Proteomes" id="UP000605986"/>
    </source>
</evidence>
<reference evidence="2" key="1">
    <citation type="submission" date="2020-01" db="EMBL/GenBank/DDBJ databases">
        <title>Identification and distribution of gene clusters putatively required for synthesis of sphingolipid metabolism inhibitors in phylogenetically diverse species of the filamentous fungus Fusarium.</title>
        <authorList>
            <person name="Kim H.-S."/>
            <person name="Busman M."/>
            <person name="Brown D.W."/>
            <person name="Divon H."/>
            <person name="Uhlig S."/>
            <person name="Proctor R.H."/>
        </authorList>
    </citation>
    <scope>NUCLEOTIDE SEQUENCE</scope>
    <source>
        <strain evidence="2">NRRL 53441</strain>
    </source>
</reference>
<dbReference type="EMBL" id="JAADJG010000673">
    <property type="protein sequence ID" value="KAF4439759.1"/>
    <property type="molecule type" value="Genomic_DNA"/>
</dbReference>